<reference evidence="1 2" key="1">
    <citation type="submission" date="2018-06" db="EMBL/GenBank/DDBJ databases">
        <authorList>
            <consortium name="Pathogen Informatics"/>
            <person name="Doyle S."/>
        </authorList>
    </citation>
    <scope>NUCLEOTIDE SEQUENCE [LARGE SCALE GENOMIC DNA]</scope>
    <source>
        <strain evidence="1 2">NCTC7582</strain>
    </source>
</reference>
<proteinExistence type="predicted"/>
<protein>
    <submittedName>
        <fullName evidence="1">Uncharacterized protein</fullName>
    </submittedName>
</protein>
<sequence>MKNKYMCTIKINLEGGDIQFDVSNDEQLFSFRSGLAFIAIPQFFSTLTSFYQGNTNEVKIDCHGNYDYYIFSSDGEYILIEHKSHYPIERIFNYQFSLKGYMEAIDQGFKKYLEQLENEGIFPLENHAFADPLGEDVLNAFYNFSSLLKA</sequence>
<evidence type="ECO:0000313" key="2">
    <source>
        <dbReference type="Proteomes" id="UP000251431"/>
    </source>
</evidence>
<gene>
    <name evidence="1" type="ORF">NCTC7582_04968</name>
</gene>
<dbReference type="EMBL" id="UAQE01000004">
    <property type="protein sequence ID" value="SPU38994.1"/>
    <property type="molecule type" value="Genomic_DNA"/>
</dbReference>
<accession>A0A2X1AL22</accession>
<organism evidence="1 2">
    <name type="scientific">Lysinibacillus capsici</name>
    <dbReference type="NCBI Taxonomy" id="2115968"/>
    <lineage>
        <taxon>Bacteria</taxon>
        <taxon>Bacillati</taxon>
        <taxon>Bacillota</taxon>
        <taxon>Bacilli</taxon>
        <taxon>Bacillales</taxon>
        <taxon>Bacillaceae</taxon>
        <taxon>Lysinibacillus</taxon>
    </lineage>
</organism>
<dbReference type="RefSeq" id="WP_066036827.1">
    <property type="nucleotide sequence ID" value="NZ_CP139106.1"/>
</dbReference>
<dbReference type="AlphaFoldDB" id="A0A2X1AL22"/>
<dbReference type="Proteomes" id="UP000251431">
    <property type="component" value="Unassembled WGS sequence"/>
</dbReference>
<name>A0A2X1AL22_9BACI</name>
<evidence type="ECO:0000313" key="1">
    <source>
        <dbReference type="EMBL" id="SPU38994.1"/>
    </source>
</evidence>